<evidence type="ECO:0000313" key="1">
    <source>
        <dbReference type="EMBL" id="KAJ1944402.1"/>
    </source>
</evidence>
<dbReference type="EMBL" id="JANBPW010001467">
    <property type="protein sequence ID" value="KAJ1944402.1"/>
    <property type="molecule type" value="Genomic_DNA"/>
</dbReference>
<sequence>LESQHNLTVIELSQAMERLRKAEDERDRIAADRQHDQEQIQALEEQLREIELSGGNVPVSTANTLDKGLAMDTDDDRTELLTKIARLERELKAARDAPPQTDAADFLEEVADNATREKDAALQQLEAERTARSRLERQLAEHAESVPRLKSDLDTVSAQLMAATTEAGQVRNDLAATKEELEKARAAMLTMEQERKVIAEAGGLRDENMSLEDRLAETHQGSQKFEQEIARLTAANRELTQKLGHMQEELTRLEIALREAGGQSSNDVDRLQRELLKSREEVHVLQVSLKRTKDHCVVLDQKLQAHQQTVGAPQESLQAAQAQLALKEEQLESVRTMLREQNNTHLLESRTMASAWFNLQRQLERQSGFGHSSGMGSLPSARQAGTPASWLGQQRVTLDMQLSGA</sequence>
<name>A0ACC1JAS9_9FUNG</name>
<protein>
    <submittedName>
        <fullName evidence="1">Uncharacterized protein</fullName>
    </submittedName>
</protein>
<feature type="non-terminal residue" evidence="1">
    <location>
        <position position="1"/>
    </location>
</feature>
<keyword evidence="2" id="KW-1185">Reference proteome</keyword>
<evidence type="ECO:0000313" key="2">
    <source>
        <dbReference type="Proteomes" id="UP001150603"/>
    </source>
</evidence>
<reference evidence="1" key="1">
    <citation type="submission" date="2022-07" db="EMBL/GenBank/DDBJ databases">
        <title>Phylogenomic reconstructions and comparative analyses of Kickxellomycotina fungi.</title>
        <authorList>
            <person name="Reynolds N.K."/>
            <person name="Stajich J.E."/>
            <person name="Barry K."/>
            <person name="Grigoriev I.V."/>
            <person name="Crous P."/>
            <person name="Smith M.E."/>
        </authorList>
    </citation>
    <scope>NUCLEOTIDE SEQUENCE</scope>
    <source>
        <strain evidence="1">NRRL 5244</strain>
    </source>
</reference>
<dbReference type="Proteomes" id="UP001150603">
    <property type="component" value="Unassembled WGS sequence"/>
</dbReference>
<accession>A0ACC1JAS9</accession>
<comment type="caution">
    <text evidence="1">The sequence shown here is derived from an EMBL/GenBank/DDBJ whole genome shotgun (WGS) entry which is preliminary data.</text>
</comment>
<proteinExistence type="predicted"/>
<gene>
    <name evidence="1" type="ORF">FBU59_002611</name>
</gene>
<organism evidence="1 2">
    <name type="scientific">Linderina macrospora</name>
    <dbReference type="NCBI Taxonomy" id="4868"/>
    <lineage>
        <taxon>Eukaryota</taxon>
        <taxon>Fungi</taxon>
        <taxon>Fungi incertae sedis</taxon>
        <taxon>Zoopagomycota</taxon>
        <taxon>Kickxellomycotina</taxon>
        <taxon>Kickxellomycetes</taxon>
        <taxon>Kickxellales</taxon>
        <taxon>Kickxellaceae</taxon>
        <taxon>Linderina</taxon>
    </lineage>
</organism>